<dbReference type="SUPFAM" id="SSF56925">
    <property type="entry name" value="OMPA-like"/>
    <property type="match status" value="1"/>
</dbReference>
<feature type="domain" description="Outer membrane protein beta-barrel" evidence="3">
    <location>
        <begin position="5"/>
        <end position="175"/>
    </location>
</feature>
<proteinExistence type="predicted"/>
<organism evidence="4 5">
    <name type="scientific">Leeuwenhoekiella nanhaiensis</name>
    <dbReference type="NCBI Taxonomy" id="1655491"/>
    <lineage>
        <taxon>Bacteria</taxon>
        <taxon>Pseudomonadati</taxon>
        <taxon>Bacteroidota</taxon>
        <taxon>Flavobacteriia</taxon>
        <taxon>Flavobacteriales</taxon>
        <taxon>Flavobacteriaceae</taxon>
        <taxon>Leeuwenhoekiella</taxon>
    </lineage>
</organism>
<feature type="chain" id="PRO_5013632590" evidence="2">
    <location>
        <begin position="20"/>
        <end position="175"/>
    </location>
</feature>
<comment type="caution">
    <text evidence="4">The sequence shown here is derived from an EMBL/GenBank/DDBJ whole genome shotgun (WGS) entry which is preliminary data.</text>
</comment>
<name>A0A2G1VPP0_9FLAO</name>
<dbReference type="EMBL" id="NQXA01000011">
    <property type="protein sequence ID" value="PHQ28735.1"/>
    <property type="molecule type" value="Genomic_DNA"/>
</dbReference>
<dbReference type="AlphaFoldDB" id="A0A2G1VPP0"/>
<dbReference type="InterPro" id="IPR027385">
    <property type="entry name" value="Beta-barrel_OMP"/>
</dbReference>
<gene>
    <name evidence="4" type="ORF">CJ305_13015</name>
</gene>
<evidence type="ECO:0000313" key="4">
    <source>
        <dbReference type="EMBL" id="PHQ28735.1"/>
    </source>
</evidence>
<keyword evidence="5" id="KW-1185">Reference proteome</keyword>
<feature type="signal peptide" evidence="2">
    <location>
        <begin position="1"/>
        <end position="19"/>
    </location>
</feature>
<protein>
    <submittedName>
        <fullName evidence="4">OmpW family protein</fullName>
    </submittedName>
</protein>
<evidence type="ECO:0000256" key="1">
    <source>
        <dbReference type="ARBA" id="ARBA00022729"/>
    </source>
</evidence>
<keyword evidence="1 2" id="KW-0732">Signal</keyword>
<reference evidence="4 5" key="1">
    <citation type="submission" date="2017-08" db="EMBL/GenBank/DDBJ databases">
        <title>The whole genome shortgun sequences of strain Leeuwenhoekiella nanhaiensis G18 from the South China Sea.</title>
        <authorList>
            <person name="Liu Q."/>
        </authorList>
    </citation>
    <scope>NUCLEOTIDE SEQUENCE [LARGE SCALE GENOMIC DNA]</scope>
    <source>
        <strain evidence="4 5">G18</strain>
    </source>
</reference>
<dbReference type="RefSeq" id="WP_099646727.1">
    <property type="nucleotide sequence ID" value="NZ_KZ319293.1"/>
</dbReference>
<dbReference type="InterPro" id="IPR011250">
    <property type="entry name" value="OMP/PagP_B-barrel"/>
</dbReference>
<dbReference type="Proteomes" id="UP000229433">
    <property type="component" value="Unassembled WGS sequence"/>
</dbReference>
<dbReference type="Pfam" id="PF13505">
    <property type="entry name" value="OMP_b-brl"/>
    <property type="match status" value="1"/>
</dbReference>
<sequence length="175" mass="18699">MKKITLLLLVALSTSSLFAQETKFGLTAGFLNAEAKASADGAASFSSSDSGFYLGALVDIGLTESLHIQPEVLYGNINDSGLLYIPIFLKYYISESGFHLMGGPQATLNIDEEAEGINNLGIDAAFGLGYDINESFFINARYAFELTNRVSSDLEGADGVTARINSLQIGVGYKF</sequence>
<evidence type="ECO:0000313" key="5">
    <source>
        <dbReference type="Proteomes" id="UP000229433"/>
    </source>
</evidence>
<accession>A0A2G1VPP0</accession>
<evidence type="ECO:0000259" key="3">
    <source>
        <dbReference type="Pfam" id="PF13505"/>
    </source>
</evidence>
<evidence type="ECO:0000256" key="2">
    <source>
        <dbReference type="SAM" id="SignalP"/>
    </source>
</evidence>
<dbReference type="OrthoDB" id="947434at2"/>